<name>A0A9Q1BLD3_HOLLE</name>
<keyword evidence="5" id="KW-0106">Calcium</keyword>
<evidence type="ECO:0000313" key="9">
    <source>
        <dbReference type="Proteomes" id="UP001152320"/>
    </source>
</evidence>
<sequence length="525" mass="58924">MAQMLRLAVKIVLLVELVFFVQSKVTRQKRHIAKPNIILLLADDMGYGDLASYGHPTQEYGPVDYMAQNGLKFMQAYSSDSVCSPSRAALLTGRLPVRTGVWGEGHRVFLPWLTTGLPREEITIAEALQGLGYTTGMVGKWHLGINKYNHSDGYHLPTHHGFDFVGHIIPFGGSYSCDNSGRYGDTPDPGKCFLYYGDDIVQQPYYQENLTVSFVNDITGFLRANKDNPFFFYFAMMHPHAPLFSSAQFKGSSRRGRYGDNINELGWAVGSVIEELESLGIDEKTLVIFMSDHGPHLESCLEGGHQGIFRGYKSNSFEGGYRVPLISYWPGTISPGITHEIFSALDLYGIFLDLAGGQLPTDKAYDCVNGAEVLLGKEEASRNFILFYNRDVLFAVRYDNYKVHFLTQEDLTIEQISFQCLPPGYPANGNYFNCNEKNASLHECITEHDPPLIFDLDKDPTESWPLDPSEHGQLLDDINELLVEHRKNLVRGRPLMDDTDFSVVPCCNVNNGCYCNFPEPEPSKI</sequence>
<evidence type="ECO:0000256" key="6">
    <source>
        <dbReference type="SAM" id="SignalP"/>
    </source>
</evidence>
<proteinExistence type="inferred from homology"/>
<reference evidence="8" key="1">
    <citation type="submission" date="2021-10" db="EMBL/GenBank/DDBJ databases">
        <title>Tropical sea cucumber genome reveals ecological adaptation and Cuvierian tubules defense mechanism.</title>
        <authorList>
            <person name="Chen T."/>
        </authorList>
    </citation>
    <scope>NUCLEOTIDE SEQUENCE</scope>
    <source>
        <strain evidence="8">Nanhai2018</strain>
        <tissue evidence="8">Muscle</tissue>
    </source>
</reference>
<dbReference type="AlphaFoldDB" id="A0A9Q1BLD3"/>
<comment type="cofactor">
    <cofactor evidence="1">
        <name>Ca(2+)</name>
        <dbReference type="ChEBI" id="CHEBI:29108"/>
    </cofactor>
</comment>
<comment type="caution">
    <text evidence="8">The sequence shown here is derived from an EMBL/GenBank/DDBJ whole genome shotgun (WGS) entry which is preliminary data.</text>
</comment>
<evidence type="ECO:0000256" key="5">
    <source>
        <dbReference type="ARBA" id="ARBA00022837"/>
    </source>
</evidence>
<evidence type="ECO:0000313" key="8">
    <source>
        <dbReference type="EMBL" id="KAJ8028750.1"/>
    </source>
</evidence>
<dbReference type="GO" id="GO:0004065">
    <property type="term" value="F:arylsulfatase activity"/>
    <property type="evidence" value="ECO:0007669"/>
    <property type="project" value="TreeGrafter"/>
</dbReference>
<accession>A0A9Q1BLD3</accession>
<dbReference type="InterPro" id="IPR050738">
    <property type="entry name" value="Sulfatase"/>
</dbReference>
<organism evidence="8 9">
    <name type="scientific">Holothuria leucospilota</name>
    <name type="common">Black long sea cucumber</name>
    <name type="synonym">Mertensiothuria leucospilota</name>
    <dbReference type="NCBI Taxonomy" id="206669"/>
    <lineage>
        <taxon>Eukaryota</taxon>
        <taxon>Metazoa</taxon>
        <taxon>Echinodermata</taxon>
        <taxon>Eleutherozoa</taxon>
        <taxon>Echinozoa</taxon>
        <taxon>Holothuroidea</taxon>
        <taxon>Aspidochirotacea</taxon>
        <taxon>Aspidochirotida</taxon>
        <taxon>Holothuriidae</taxon>
        <taxon>Holothuria</taxon>
    </lineage>
</organism>
<dbReference type="Gene3D" id="3.40.720.10">
    <property type="entry name" value="Alkaline Phosphatase, subunit A"/>
    <property type="match status" value="1"/>
</dbReference>
<dbReference type="Gene3D" id="3.30.1120.10">
    <property type="match status" value="1"/>
</dbReference>
<dbReference type="EMBL" id="JAIZAY010000015">
    <property type="protein sequence ID" value="KAJ8028750.1"/>
    <property type="molecule type" value="Genomic_DNA"/>
</dbReference>
<feature type="chain" id="PRO_5040342279" evidence="6">
    <location>
        <begin position="24"/>
        <end position="525"/>
    </location>
</feature>
<evidence type="ECO:0000256" key="2">
    <source>
        <dbReference type="ARBA" id="ARBA00008779"/>
    </source>
</evidence>
<dbReference type="PANTHER" id="PTHR42693">
    <property type="entry name" value="ARYLSULFATASE FAMILY MEMBER"/>
    <property type="match status" value="1"/>
</dbReference>
<dbReference type="InterPro" id="IPR000917">
    <property type="entry name" value="Sulfatase_N"/>
</dbReference>
<dbReference type="OrthoDB" id="103349at2759"/>
<protein>
    <submittedName>
        <fullName evidence="8">Arylsulfatase</fullName>
    </submittedName>
</protein>
<dbReference type="PROSITE" id="PS00149">
    <property type="entry name" value="SULFATASE_2"/>
    <property type="match status" value="1"/>
</dbReference>
<dbReference type="GO" id="GO:0046872">
    <property type="term" value="F:metal ion binding"/>
    <property type="evidence" value="ECO:0007669"/>
    <property type="project" value="UniProtKB-KW"/>
</dbReference>
<evidence type="ECO:0000259" key="7">
    <source>
        <dbReference type="Pfam" id="PF00884"/>
    </source>
</evidence>
<dbReference type="Pfam" id="PF14707">
    <property type="entry name" value="Sulfatase_C"/>
    <property type="match status" value="1"/>
</dbReference>
<dbReference type="Pfam" id="PF00884">
    <property type="entry name" value="Sulfatase"/>
    <property type="match status" value="1"/>
</dbReference>
<dbReference type="InterPro" id="IPR017850">
    <property type="entry name" value="Alkaline_phosphatase_core_sf"/>
</dbReference>
<evidence type="ECO:0000256" key="4">
    <source>
        <dbReference type="ARBA" id="ARBA00022801"/>
    </source>
</evidence>
<dbReference type="Proteomes" id="UP001152320">
    <property type="component" value="Chromosome 15"/>
</dbReference>
<dbReference type="PANTHER" id="PTHR42693:SF15">
    <property type="entry name" value="ARYLSULFATASE"/>
    <property type="match status" value="1"/>
</dbReference>
<comment type="similarity">
    <text evidence="2">Belongs to the sulfatase family.</text>
</comment>
<gene>
    <name evidence="8" type="ORF">HOLleu_31081</name>
</gene>
<dbReference type="InterPro" id="IPR024607">
    <property type="entry name" value="Sulfatase_CS"/>
</dbReference>
<keyword evidence="6" id="KW-0732">Signal</keyword>
<dbReference type="PROSITE" id="PS00523">
    <property type="entry name" value="SULFATASE_1"/>
    <property type="match status" value="1"/>
</dbReference>
<keyword evidence="9" id="KW-1185">Reference proteome</keyword>
<feature type="domain" description="Sulfatase N-terminal" evidence="7">
    <location>
        <begin position="35"/>
        <end position="356"/>
    </location>
</feature>
<feature type="signal peptide" evidence="6">
    <location>
        <begin position="1"/>
        <end position="23"/>
    </location>
</feature>
<dbReference type="SUPFAM" id="SSF53649">
    <property type="entry name" value="Alkaline phosphatase-like"/>
    <property type="match status" value="1"/>
</dbReference>
<keyword evidence="4" id="KW-0378">Hydrolase</keyword>
<evidence type="ECO:0000256" key="3">
    <source>
        <dbReference type="ARBA" id="ARBA00022723"/>
    </source>
</evidence>
<evidence type="ECO:0000256" key="1">
    <source>
        <dbReference type="ARBA" id="ARBA00001913"/>
    </source>
</evidence>
<keyword evidence="3" id="KW-0479">Metal-binding</keyword>